<comment type="caution">
    <text evidence="6">The sequence shown here is derived from an EMBL/GenBank/DDBJ whole genome shotgun (WGS) entry which is preliminary data.</text>
</comment>
<dbReference type="InterPro" id="IPR000182">
    <property type="entry name" value="GNAT_dom"/>
</dbReference>
<accession>A0A7Y9URP1</accession>
<dbReference type="InterPro" id="IPR017813">
    <property type="entry name" value="Mycothiol_AcTrfase"/>
</dbReference>
<sequence>MLEPDLLPADVLAHVEEVSRAAEAADGAAPLDEATWLALRHRPAADIGWWRADEAFALLVDDELSVVVAPAARRRGLGSTLLAEVAEVTEGERLTAWSHGDHPGAAVLADRFGFARVRELWVMRRDASVPLPEVVVPDGVAISGFDENAERDAADVLAVNAAAFAHHPEQGALDADGLAVRRHEPWWDPAGLLLARDTATGELLGFHWTKVHPVGDDGVLRGEVYVVGIAPAAQGRGLGGVLTLAGLHHLHGRGLGEVLLYVESDNAPAVAVYSRLGFAHAAADTHVQYARG</sequence>
<dbReference type="AlphaFoldDB" id="A0A7Y9URP1"/>
<comment type="catalytic activity">
    <reaction evidence="4">
        <text>1D-myo-inositol 2-(L-cysteinylamino)-2-deoxy-alpha-D-glucopyranoside + acetyl-CoA = mycothiol + CoA + H(+)</text>
        <dbReference type="Rhea" id="RHEA:26172"/>
        <dbReference type="ChEBI" id="CHEBI:15378"/>
        <dbReference type="ChEBI" id="CHEBI:16768"/>
        <dbReference type="ChEBI" id="CHEBI:57287"/>
        <dbReference type="ChEBI" id="CHEBI:57288"/>
        <dbReference type="ChEBI" id="CHEBI:58887"/>
        <dbReference type="EC" id="2.3.1.189"/>
    </reaction>
</comment>
<dbReference type="PIRSF" id="PIRSF021524">
    <property type="entry name" value="MSH_acetyltransferase"/>
    <property type="match status" value="1"/>
</dbReference>
<comment type="caution">
    <text evidence="4">Lacks conserved residue(s) required for the propagation of feature annotation.</text>
</comment>
<organism evidence="6 7">
    <name type="scientific">Nocardioides perillae</name>
    <dbReference type="NCBI Taxonomy" id="1119534"/>
    <lineage>
        <taxon>Bacteria</taxon>
        <taxon>Bacillati</taxon>
        <taxon>Actinomycetota</taxon>
        <taxon>Actinomycetes</taxon>
        <taxon>Propionibacteriales</taxon>
        <taxon>Nocardioidaceae</taxon>
        <taxon>Nocardioides</taxon>
    </lineage>
</organism>
<dbReference type="EC" id="2.3.1.189" evidence="4"/>
<dbReference type="PROSITE" id="PS51186">
    <property type="entry name" value="GNAT"/>
    <property type="match status" value="2"/>
</dbReference>
<dbReference type="GO" id="GO:0008999">
    <property type="term" value="F:protein-N-terminal-alanine acetyltransferase activity"/>
    <property type="evidence" value="ECO:0007669"/>
    <property type="project" value="TreeGrafter"/>
</dbReference>
<dbReference type="PANTHER" id="PTHR43617:SF31">
    <property type="entry name" value="MYCOTHIOL ACETYLTRANSFERASE"/>
    <property type="match status" value="1"/>
</dbReference>
<feature type="domain" description="N-acetyltransferase" evidence="5">
    <location>
        <begin position="1"/>
        <end position="128"/>
    </location>
</feature>
<dbReference type="NCBIfam" id="TIGR03448">
    <property type="entry name" value="mycothiol_MshD"/>
    <property type="match status" value="1"/>
</dbReference>
<keyword evidence="3 4" id="KW-0012">Acyltransferase</keyword>
<comment type="function">
    <text evidence="4">Catalyzes the transfer of acetyl from acetyl-CoA to desacetylmycothiol (Cys-GlcN-Ins) to form mycothiol.</text>
</comment>
<dbReference type="Pfam" id="PF00583">
    <property type="entry name" value="Acetyltransf_1"/>
    <property type="match status" value="2"/>
</dbReference>
<evidence type="ECO:0000256" key="1">
    <source>
        <dbReference type="ARBA" id="ARBA00022679"/>
    </source>
</evidence>
<name>A0A7Y9URP1_9ACTN</name>
<dbReference type="EMBL" id="JACCAC010000001">
    <property type="protein sequence ID" value="NYG54674.1"/>
    <property type="molecule type" value="Genomic_DNA"/>
</dbReference>
<evidence type="ECO:0000256" key="2">
    <source>
        <dbReference type="ARBA" id="ARBA00022737"/>
    </source>
</evidence>
<protein>
    <recommendedName>
        <fullName evidence="4">Mycothiol acetyltransferase</fullName>
        <shortName evidence="4">MSH acetyltransferase</shortName>
        <ecNumber evidence="4">2.3.1.189</ecNumber>
    </recommendedName>
    <alternativeName>
        <fullName evidence="4">Mycothiol synthase</fullName>
    </alternativeName>
</protein>
<feature type="binding site" evidence="4">
    <location>
        <position position="223"/>
    </location>
    <ligand>
        <name>1D-myo-inositol 2-(L-cysteinylamino)-2-deoxy-alpha-D-glucopyranoside</name>
        <dbReference type="ChEBI" id="CHEBI:58887"/>
    </ligand>
</feature>
<dbReference type="SUPFAM" id="SSF55729">
    <property type="entry name" value="Acyl-CoA N-acyltransferases (Nat)"/>
    <property type="match status" value="1"/>
</dbReference>
<dbReference type="InterPro" id="IPR050276">
    <property type="entry name" value="MshD_Acetyltransferase"/>
</dbReference>
<keyword evidence="1 4" id="KW-0808">Transferase</keyword>
<dbReference type="Gene3D" id="3.40.630.30">
    <property type="match status" value="1"/>
</dbReference>
<comment type="similarity">
    <text evidence="4">Belongs to the acetyltransferase family. MshD subfamily.</text>
</comment>
<evidence type="ECO:0000259" key="5">
    <source>
        <dbReference type="PROSITE" id="PS51186"/>
    </source>
</evidence>
<dbReference type="InterPro" id="IPR016181">
    <property type="entry name" value="Acyl_CoA_acyltransferase"/>
</dbReference>
<proteinExistence type="inferred from homology"/>
<dbReference type="PANTHER" id="PTHR43617">
    <property type="entry name" value="L-AMINO ACID N-ACETYLTRANSFERASE"/>
    <property type="match status" value="1"/>
</dbReference>
<gene>
    <name evidence="4" type="primary">mshD</name>
    <name evidence="6" type="ORF">BJ989_000978</name>
</gene>
<dbReference type="HAMAP" id="MF_01698">
    <property type="entry name" value="MshD"/>
    <property type="match status" value="1"/>
</dbReference>
<feature type="binding site" evidence="4">
    <location>
        <position position="261"/>
    </location>
    <ligand>
        <name>1D-myo-inositol 2-(L-cysteinylamino)-2-deoxy-alpha-D-glucopyranoside</name>
        <dbReference type="ChEBI" id="CHEBI:58887"/>
    </ligand>
</feature>
<feature type="binding site" evidence="4">
    <location>
        <begin position="227"/>
        <end position="229"/>
    </location>
    <ligand>
        <name>acetyl-CoA</name>
        <dbReference type="ChEBI" id="CHEBI:57288"/>
        <label>2</label>
    </ligand>
</feature>
<dbReference type="Proteomes" id="UP000544110">
    <property type="component" value="Unassembled WGS sequence"/>
</dbReference>
<feature type="binding site" evidence="4">
    <location>
        <position position="210"/>
    </location>
    <ligand>
        <name>1D-myo-inositol 2-(L-cysteinylamino)-2-deoxy-alpha-D-glucopyranoside</name>
        <dbReference type="ChEBI" id="CHEBI:58887"/>
    </ligand>
</feature>
<evidence type="ECO:0000256" key="3">
    <source>
        <dbReference type="ARBA" id="ARBA00023315"/>
    </source>
</evidence>
<feature type="binding site" evidence="4">
    <location>
        <position position="33"/>
    </location>
    <ligand>
        <name>1D-myo-inositol 2-(L-cysteinylamino)-2-deoxy-alpha-D-glucopyranoside</name>
        <dbReference type="ChEBI" id="CHEBI:58887"/>
    </ligand>
</feature>
<evidence type="ECO:0000313" key="7">
    <source>
        <dbReference type="Proteomes" id="UP000544110"/>
    </source>
</evidence>
<keyword evidence="7" id="KW-1185">Reference proteome</keyword>
<dbReference type="GO" id="GO:0035447">
    <property type="term" value="F:mycothiol synthase activity"/>
    <property type="evidence" value="ECO:0007669"/>
    <property type="project" value="UniProtKB-UniRule"/>
</dbReference>
<keyword evidence="2 4" id="KW-0677">Repeat</keyword>
<evidence type="ECO:0000313" key="6">
    <source>
        <dbReference type="EMBL" id="NYG54674.1"/>
    </source>
</evidence>
<feature type="binding site" evidence="4">
    <location>
        <begin position="66"/>
        <end position="68"/>
    </location>
    <ligand>
        <name>acetyl-CoA</name>
        <dbReference type="ChEBI" id="CHEBI:57288"/>
        <label>1</label>
    </ligand>
</feature>
<reference evidence="6 7" key="1">
    <citation type="submission" date="2020-07" db="EMBL/GenBank/DDBJ databases">
        <title>Sequencing the genomes of 1000 actinobacteria strains.</title>
        <authorList>
            <person name="Klenk H.-P."/>
        </authorList>
    </citation>
    <scope>NUCLEOTIDE SEQUENCE [LARGE SCALE GENOMIC DNA]</scope>
    <source>
        <strain evidence="6 7">DSM 24552</strain>
    </source>
</reference>
<dbReference type="RefSeq" id="WP_179517247.1">
    <property type="nucleotide sequence ID" value="NZ_JACCAC010000001.1"/>
</dbReference>
<evidence type="ECO:0000256" key="4">
    <source>
        <dbReference type="HAMAP-Rule" id="MF_01698"/>
    </source>
</evidence>
<comment type="subunit">
    <text evidence="4">Monomer.</text>
</comment>
<feature type="domain" description="N-acetyltransferase" evidence="5">
    <location>
        <begin position="143"/>
        <end position="292"/>
    </location>
</feature>
<feature type="binding site" evidence="4">
    <location>
        <position position="169"/>
    </location>
    <ligand>
        <name>1D-myo-inositol 2-(L-cysteinylamino)-2-deoxy-alpha-D-glucopyranoside</name>
        <dbReference type="ChEBI" id="CHEBI:58887"/>
    </ligand>
</feature>
<feature type="binding site" evidence="4">
    <location>
        <begin position="74"/>
        <end position="79"/>
    </location>
    <ligand>
        <name>acetyl-CoA</name>
        <dbReference type="ChEBI" id="CHEBI:57288"/>
        <label>1</label>
    </ligand>
</feature>
<dbReference type="GO" id="GO:0010125">
    <property type="term" value="P:mycothiol biosynthetic process"/>
    <property type="evidence" value="ECO:0007669"/>
    <property type="project" value="UniProtKB-UniRule"/>
</dbReference>